<protein>
    <recommendedName>
        <fullName evidence="3">Nucleolar protein 58</fullName>
    </recommendedName>
</protein>
<feature type="compositionally biased region" description="Basic and acidic residues" evidence="9">
    <location>
        <begin position="516"/>
        <end position="526"/>
    </location>
</feature>
<dbReference type="EMBL" id="MU853230">
    <property type="protein sequence ID" value="KAK4122765.1"/>
    <property type="molecule type" value="Genomic_DNA"/>
</dbReference>
<dbReference type="SUPFAM" id="SSF89124">
    <property type="entry name" value="Nop domain"/>
    <property type="match status" value="1"/>
</dbReference>
<comment type="subcellular location">
    <subcellularLocation>
        <location evidence="1">Nucleus</location>
        <location evidence="1">Nucleolus</location>
    </subcellularLocation>
</comment>
<dbReference type="InterPro" id="IPR012976">
    <property type="entry name" value="NOSIC"/>
</dbReference>
<dbReference type="Gene3D" id="1.10.246.90">
    <property type="entry name" value="Nop domain"/>
    <property type="match status" value="1"/>
</dbReference>
<dbReference type="Pfam" id="PF01798">
    <property type="entry name" value="Nop"/>
    <property type="match status" value="1"/>
</dbReference>
<comment type="similarity">
    <text evidence="2">Belongs to the NOP5/NOP56 family.</text>
</comment>
<evidence type="ECO:0000256" key="6">
    <source>
        <dbReference type="ARBA" id="ARBA00023242"/>
    </source>
</evidence>
<feature type="compositionally biased region" description="Basic and acidic residues" evidence="9">
    <location>
        <begin position="497"/>
        <end position="509"/>
    </location>
</feature>
<evidence type="ECO:0000313" key="12">
    <source>
        <dbReference type="Proteomes" id="UP001302602"/>
    </source>
</evidence>
<gene>
    <name evidence="11" type="ORF">N657DRAFT_646499</name>
</gene>
<dbReference type="AlphaFoldDB" id="A0AAN6Z242"/>
<dbReference type="GeneID" id="87829900"/>
<evidence type="ECO:0000259" key="10">
    <source>
        <dbReference type="PROSITE" id="PS51358"/>
    </source>
</evidence>
<keyword evidence="6" id="KW-0539">Nucleus</keyword>
<comment type="caution">
    <text evidence="11">The sequence shown here is derived from an EMBL/GenBank/DDBJ whole genome shotgun (WGS) entry which is preliminary data.</text>
</comment>
<keyword evidence="5" id="KW-0698">rRNA processing</keyword>
<sequence>MPLFILTETSAGYGLFKAADKKLLDSDNLSERLSTVDKIVKEIKYKEFAKFDSAASALEEIAGVIEGKVTPKLASLLNEFKDEKKVTLAVAESKLGSAILKLPELNIKPISDSSTTDLFRAIRQHLPELIPGMLPENFKEMSLGLSHSLSRHKLKFSPDKVDVMIVHAVSLLDDLDKELNTYAMRVKEWYGWHFPELAKILPDNLSYAKVIVTLGMRSNASQADLSEILPHEIETAVKAAADISMGTEITEEDLENIKLLAEQVISYSEYRRQLAEYLENRMKAISPNMTELVGALVGARLIAHAGSLISLAKNPGSTIQILGAEKALFRALKTKHATPKYGLIYHASLVGQASGANKGKIARQLAAKLALGVRTDALAEFDDDADDETRAALGIRSKAKLEHNLRLLEGKPLSKGVSVGPNGIPLGAPSKWDIKEARKYNIDADGLNGAEALATKRPLIEEVDEEMAELDVNGKSDEEMAEAPSKKEKKDKKEKKEKKDKSKKSKEAEAPTPAKITEKDYERLADKAGMSVSKFTRKLEKGQIKINADGTVEVLGKILSKAQEAEEQAGATPVKPKSSKRKHEPEEEAETPAKEDKPKKKKKKHSKE</sequence>
<dbReference type="Proteomes" id="UP001302602">
    <property type="component" value="Unassembled WGS sequence"/>
</dbReference>
<dbReference type="InterPro" id="IPR045056">
    <property type="entry name" value="Nop56/Nop58"/>
</dbReference>
<dbReference type="FunFam" id="1.10.287.4070:FF:000001">
    <property type="entry name" value="Probable Nucleolar protein 58"/>
    <property type="match status" value="1"/>
</dbReference>
<evidence type="ECO:0000256" key="4">
    <source>
        <dbReference type="ARBA" id="ARBA00022517"/>
    </source>
</evidence>
<dbReference type="GO" id="GO:0006364">
    <property type="term" value="P:rRNA processing"/>
    <property type="evidence" value="ECO:0007669"/>
    <property type="project" value="UniProtKB-KW"/>
</dbReference>
<dbReference type="RefSeq" id="XP_062646536.1">
    <property type="nucleotide sequence ID" value="XM_062793131.1"/>
</dbReference>
<reference evidence="11" key="2">
    <citation type="submission" date="2023-05" db="EMBL/GenBank/DDBJ databases">
        <authorList>
            <consortium name="Lawrence Berkeley National Laboratory"/>
            <person name="Steindorff A."/>
            <person name="Hensen N."/>
            <person name="Bonometti L."/>
            <person name="Westerberg I."/>
            <person name="Brannstrom I.O."/>
            <person name="Guillou S."/>
            <person name="Cros-Aarteil S."/>
            <person name="Calhoun S."/>
            <person name="Haridas S."/>
            <person name="Kuo A."/>
            <person name="Mondo S."/>
            <person name="Pangilinan J."/>
            <person name="Riley R."/>
            <person name="Labutti K."/>
            <person name="Andreopoulos B."/>
            <person name="Lipzen A."/>
            <person name="Chen C."/>
            <person name="Yanf M."/>
            <person name="Daum C."/>
            <person name="Ng V."/>
            <person name="Clum A."/>
            <person name="Ohm R."/>
            <person name="Martin F."/>
            <person name="Silar P."/>
            <person name="Natvig D."/>
            <person name="Lalanne C."/>
            <person name="Gautier V."/>
            <person name="Ament-Velasquez S.L."/>
            <person name="Kruys A."/>
            <person name="Hutchinson M.I."/>
            <person name="Powell A.J."/>
            <person name="Barry K."/>
            <person name="Miller A.N."/>
            <person name="Grigoriev I.V."/>
            <person name="Debuchy R."/>
            <person name="Gladieux P."/>
            <person name="Thoren M.H."/>
            <person name="Johannesson H."/>
        </authorList>
    </citation>
    <scope>NUCLEOTIDE SEQUENCE</scope>
    <source>
        <strain evidence="11">CBS 731.68</strain>
    </source>
</reference>
<feature type="region of interest" description="Disordered" evidence="9">
    <location>
        <begin position="468"/>
        <end position="608"/>
    </location>
</feature>
<evidence type="ECO:0000256" key="2">
    <source>
        <dbReference type="ARBA" id="ARBA00009211"/>
    </source>
</evidence>
<dbReference type="Gene3D" id="1.10.287.4070">
    <property type="match status" value="1"/>
</dbReference>
<dbReference type="InterPro" id="IPR002687">
    <property type="entry name" value="Nop_dom"/>
</dbReference>
<dbReference type="InterPro" id="IPR036070">
    <property type="entry name" value="Nop_dom_sf"/>
</dbReference>
<dbReference type="PANTHER" id="PTHR10894:SF1">
    <property type="entry name" value="NUCLEOLAR PROTEIN 58"/>
    <property type="match status" value="1"/>
</dbReference>
<evidence type="ECO:0000256" key="1">
    <source>
        <dbReference type="ARBA" id="ARBA00004604"/>
    </source>
</evidence>
<dbReference type="GO" id="GO:0031428">
    <property type="term" value="C:box C/D methylation guide snoRNP complex"/>
    <property type="evidence" value="ECO:0007669"/>
    <property type="project" value="InterPro"/>
</dbReference>
<evidence type="ECO:0000256" key="3">
    <source>
        <dbReference type="ARBA" id="ARBA00020379"/>
    </source>
</evidence>
<dbReference type="InterPro" id="IPR012974">
    <property type="entry name" value="NOP58/56_N"/>
</dbReference>
<feature type="domain" description="Nop" evidence="10">
    <location>
        <begin position="285"/>
        <end position="410"/>
    </location>
</feature>
<dbReference type="InterPro" id="IPR042239">
    <property type="entry name" value="Nop_C"/>
</dbReference>
<evidence type="ECO:0000313" key="11">
    <source>
        <dbReference type="EMBL" id="KAK4122765.1"/>
    </source>
</evidence>
<name>A0AAN6Z242_9PEZI</name>
<dbReference type="Pfam" id="PF08156">
    <property type="entry name" value="NOP5NT"/>
    <property type="match status" value="1"/>
</dbReference>
<evidence type="ECO:0000256" key="5">
    <source>
        <dbReference type="ARBA" id="ARBA00022552"/>
    </source>
</evidence>
<proteinExistence type="inferred from homology"/>
<dbReference type="FunFam" id="1.10.246.90:FF:000003">
    <property type="entry name" value="Nucleolar protein 58"/>
    <property type="match status" value="1"/>
</dbReference>
<keyword evidence="12" id="KW-1185">Reference proteome</keyword>
<accession>A0AAN6Z242</accession>
<evidence type="ECO:0000256" key="9">
    <source>
        <dbReference type="SAM" id="MobiDB-lite"/>
    </source>
</evidence>
<evidence type="ECO:0000256" key="8">
    <source>
        <dbReference type="ARBA" id="ARBA00024837"/>
    </source>
</evidence>
<dbReference type="PANTHER" id="PTHR10894">
    <property type="entry name" value="NUCLEOLAR PROTEIN 5 NUCLEOLAR PROTEIN NOP5 NOP58"/>
    <property type="match status" value="1"/>
</dbReference>
<dbReference type="PROSITE" id="PS51358">
    <property type="entry name" value="NOP"/>
    <property type="match status" value="1"/>
</dbReference>
<feature type="compositionally biased region" description="Basic residues" evidence="9">
    <location>
        <begin position="599"/>
        <end position="608"/>
    </location>
</feature>
<dbReference type="GO" id="GO:0030515">
    <property type="term" value="F:snoRNA binding"/>
    <property type="evidence" value="ECO:0007669"/>
    <property type="project" value="InterPro"/>
</dbReference>
<evidence type="ECO:0000256" key="7">
    <source>
        <dbReference type="ARBA" id="ARBA00023274"/>
    </source>
</evidence>
<comment type="function">
    <text evidence="8">Required for pre-18S rRNA processing. May bind microtubules.</text>
</comment>
<keyword evidence="4" id="KW-0690">Ribosome biogenesis</keyword>
<reference evidence="11" key="1">
    <citation type="journal article" date="2023" name="Mol. Phylogenet. Evol.">
        <title>Genome-scale phylogeny and comparative genomics of the fungal order Sordariales.</title>
        <authorList>
            <person name="Hensen N."/>
            <person name="Bonometti L."/>
            <person name="Westerberg I."/>
            <person name="Brannstrom I.O."/>
            <person name="Guillou S."/>
            <person name="Cros-Aarteil S."/>
            <person name="Calhoun S."/>
            <person name="Haridas S."/>
            <person name="Kuo A."/>
            <person name="Mondo S."/>
            <person name="Pangilinan J."/>
            <person name="Riley R."/>
            <person name="LaButti K."/>
            <person name="Andreopoulos B."/>
            <person name="Lipzen A."/>
            <person name="Chen C."/>
            <person name="Yan M."/>
            <person name="Daum C."/>
            <person name="Ng V."/>
            <person name="Clum A."/>
            <person name="Steindorff A."/>
            <person name="Ohm R.A."/>
            <person name="Martin F."/>
            <person name="Silar P."/>
            <person name="Natvig D.O."/>
            <person name="Lalanne C."/>
            <person name="Gautier V."/>
            <person name="Ament-Velasquez S.L."/>
            <person name="Kruys A."/>
            <person name="Hutchinson M.I."/>
            <person name="Powell A.J."/>
            <person name="Barry K."/>
            <person name="Miller A.N."/>
            <person name="Grigoriev I.V."/>
            <person name="Debuchy R."/>
            <person name="Gladieux P."/>
            <person name="Hiltunen Thoren M."/>
            <person name="Johannesson H."/>
        </authorList>
    </citation>
    <scope>NUCLEOTIDE SEQUENCE</scope>
    <source>
        <strain evidence="11">CBS 731.68</strain>
    </source>
</reference>
<feature type="compositionally biased region" description="Basic and acidic residues" evidence="9">
    <location>
        <begin position="472"/>
        <end position="488"/>
    </location>
</feature>
<keyword evidence="7" id="KW-0687">Ribonucleoprotein</keyword>
<organism evidence="11 12">
    <name type="scientific">Parathielavia appendiculata</name>
    <dbReference type="NCBI Taxonomy" id="2587402"/>
    <lineage>
        <taxon>Eukaryota</taxon>
        <taxon>Fungi</taxon>
        <taxon>Dikarya</taxon>
        <taxon>Ascomycota</taxon>
        <taxon>Pezizomycotina</taxon>
        <taxon>Sordariomycetes</taxon>
        <taxon>Sordariomycetidae</taxon>
        <taxon>Sordariales</taxon>
        <taxon>Chaetomiaceae</taxon>
        <taxon>Parathielavia</taxon>
    </lineage>
</organism>
<dbReference type="SMART" id="SM00931">
    <property type="entry name" value="NOSIC"/>
    <property type="match status" value="1"/>
</dbReference>
<dbReference type="GO" id="GO:0032040">
    <property type="term" value="C:small-subunit processome"/>
    <property type="evidence" value="ECO:0007669"/>
    <property type="project" value="InterPro"/>
</dbReference>